<accession>A0ABS0QFT5</accession>
<dbReference type="EMBL" id="JAECVU010000002">
    <property type="protein sequence ID" value="MBH8588055.1"/>
    <property type="molecule type" value="Genomic_DNA"/>
</dbReference>
<dbReference type="RefSeq" id="WP_037998182.1">
    <property type="nucleotide sequence ID" value="NZ_CP036487.1"/>
</dbReference>
<reference evidence="1 2" key="1">
    <citation type="submission" date="2020-12" db="EMBL/GenBank/DDBJ databases">
        <title>WGS of Thermoactinomyces spp.</title>
        <authorList>
            <person name="Cheng K."/>
        </authorList>
    </citation>
    <scope>NUCLEOTIDE SEQUENCE [LARGE SCALE GENOMIC DNA]</scope>
    <source>
        <strain evidence="2">CICC 10650\ACCC 41061</strain>
    </source>
</reference>
<protein>
    <submittedName>
        <fullName evidence="1">Uncharacterized protein</fullName>
    </submittedName>
</protein>
<proteinExistence type="predicted"/>
<comment type="caution">
    <text evidence="1">The sequence shown here is derived from an EMBL/GenBank/DDBJ whole genome shotgun (WGS) entry which is preliminary data.</text>
</comment>
<keyword evidence="2" id="KW-1185">Reference proteome</keyword>
<name>A0ABS0QFT5_THEVU</name>
<dbReference type="Proteomes" id="UP000641910">
    <property type="component" value="Unassembled WGS sequence"/>
</dbReference>
<organism evidence="1 2">
    <name type="scientific">Thermoactinomyces vulgaris</name>
    <dbReference type="NCBI Taxonomy" id="2026"/>
    <lineage>
        <taxon>Bacteria</taxon>
        <taxon>Bacillati</taxon>
        <taxon>Bacillota</taxon>
        <taxon>Bacilli</taxon>
        <taxon>Bacillales</taxon>
        <taxon>Thermoactinomycetaceae</taxon>
        <taxon>Thermoactinomyces</taxon>
    </lineage>
</organism>
<evidence type="ECO:0000313" key="2">
    <source>
        <dbReference type="Proteomes" id="UP000641910"/>
    </source>
</evidence>
<gene>
    <name evidence="1" type="ORF">I8U22_04375</name>
</gene>
<evidence type="ECO:0000313" key="1">
    <source>
        <dbReference type="EMBL" id="MBH8588055.1"/>
    </source>
</evidence>
<sequence>MDQHRPKRAKFSGSLDSVDKLDLAGQLAELKLSFYQQSVLLSAMMDLLIEKDLLQKEEIARMAMKIDMELAKDLYPLEQKPTEE</sequence>